<evidence type="ECO:0000256" key="5">
    <source>
        <dbReference type="ARBA" id="ARBA00023034"/>
    </source>
</evidence>
<dbReference type="GO" id="GO:0000139">
    <property type="term" value="C:Golgi membrane"/>
    <property type="evidence" value="ECO:0007669"/>
    <property type="project" value="UniProtKB-SubCell"/>
</dbReference>
<sequence length="348" mass="37618">MDAGFKIFTVSVIMAVCSFIAGLIPLILSLSPSKLSNISKFSVGLLISTAFTLILPEGLEHTEDTSSTSTGVYILLGFVTLYLVDQFSQVLKASSSTSSFGNAFSDNDTSTFNIDDEDQERTFTNHPNSPKELIKSVFRNTNTLGLLIHSLTDGIALATTILSTEAIVDYPDSHSSNIGTGSLMPTRDNSETDPVPDDDDSFKVGIIIVAIFIHKLPTSFALTSLLLLENHTLKEVIYHLTAFSISAPIGAFITAFVVKLLFSSPDDESATNGHEFTGPLLLFSAGSFLYVGFHTLNEVMLDHHDANRNNAVGFDNSKNLKTKLVDNLLLITGMIVPLITTYVHGGED</sequence>
<gene>
    <name evidence="8" type="ORF">Amon01_000017300</name>
</gene>
<dbReference type="PANTHER" id="PTHR16133">
    <property type="entry name" value="SOLUTE CARRIER FAMILY 39 ZINC TRANSPORTER , MEMBER 9-RELATED"/>
    <property type="match status" value="1"/>
</dbReference>
<dbReference type="GO" id="GO:0006829">
    <property type="term" value="P:zinc ion transport"/>
    <property type="evidence" value="ECO:0007669"/>
    <property type="project" value="InterPro"/>
</dbReference>
<keyword evidence="4 7" id="KW-1133">Transmembrane helix</keyword>
<accession>A0A9W7DDE5</accession>
<evidence type="ECO:0000256" key="3">
    <source>
        <dbReference type="ARBA" id="ARBA00022692"/>
    </source>
</evidence>
<dbReference type="GO" id="GO:0046873">
    <property type="term" value="F:metal ion transmembrane transporter activity"/>
    <property type="evidence" value="ECO:0007669"/>
    <property type="project" value="InterPro"/>
</dbReference>
<dbReference type="Pfam" id="PF02535">
    <property type="entry name" value="Zip"/>
    <property type="match status" value="2"/>
</dbReference>
<organism evidence="8 9">
    <name type="scientific">Ambrosiozyma monospora</name>
    <name type="common">Yeast</name>
    <name type="synonym">Endomycopsis monosporus</name>
    <dbReference type="NCBI Taxonomy" id="43982"/>
    <lineage>
        <taxon>Eukaryota</taxon>
        <taxon>Fungi</taxon>
        <taxon>Dikarya</taxon>
        <taxon>Ascomycota</taxon>
        <taxon>Saccharomycotina</taxon>
        <taxon>Pichiomycetes</taxon>
        <taxon>Pichiales</taxon>
        <taxon>Pichiaceae</taxon>
        <taxon>Ambrosiozyma</taxon>
    </lineage>
</organism>
<name>A0A9W7DDE5_AMBMO</name>
<reference evidence="8" key="1">
    <citation type="submission" date="2023-04" db="EMBL/GenBank/DDBJ databases">
        <title>Ambrosiozyma monospora NBRC 1965.</title>
        <authorList>
            <person name="Ichikawa N."/>
            <person name="Sato H."/>
            <person name="Tonouchi N."/>
        </authorList>
    </citation>
    <scope>NUCLEOTIDE SEQUENCE</scope>
    <source>
        <strain evidence="8">NBRC 1965</strain>
    </source>
</reference>
<feature type="transmembrane region" description="Helical" evidence="7">
    <location>
        <begin position="324"/>
        <end position="343"/>
    </location>
</feature>
<keyword evidence="9" id="KW-1185">Reference proteome</keyword>
<feature type="transmembrane region" description="Helical" evidence="7">
    <location>
        <begin position="240"/>
        <end position="264"/>
    </location>
</feature>
<dbReference type="PANTHER" id="PTHR16133:SF0">
    <property type="entry name" value="ZINC_IRON REGULATED TRANSPORTER-RELATED PROTEIN 102B, ISOFORM E"/>
    <property type="match status" value="1"/>
</dbReference>
<dbReference type="OrthoDB" id="19859at2759"/>
<proteinExistence type="predicted"/>
<evidence type="ECO:0000313" key="8">
    <source>
        <dbReference type="EMBL" id="GMG19056.1"/>
    </source>
</evidence>
<feature type="transmembrane region" description="Helical" evidence="7">
    <location>
        <begin position="65"/>
        <end position="84"/>
    </location>
</feature>
<evidence type="ECO:0000256" key="6">
    <source>
        <dbReference type="ARBA" id="ARBA00023136"/>
    </source>
</evidence>
<feature type="transmembrane region" description="Helical" evidence="7">
    <location>
        <begin position="276"/>
        <end position="293"/>
    </location>
</feature>
<evidence type="ECO:0000256" key="7">
    <source>
        <dbReference type="SAM" id="Phobius"/>
    </source>
</evidence>
<dbReference type="InterPro" id="IPR045891">
    <property type="entry name" value="ZIP9"/>
</dbReference>
<dbReference type="InterPro" id="IPR003689">
    <property type="entry name" value="ZIP"/>
</dbReference>
<evidence type="ECO:0000256" key="1">
    <source>
        <dbReference type="ARBA" id="ARBA00004127"/>
    </source>
</evidence>
<feature type="transmembrane region" description="Helical" evidence="7">
    <location>
        <begin position="6"/>
        <end position="29"/>
    </location>
</feature>
<comment type="caution">
    <text evidence="8">The sequence shown here is derived from an EMBL/GenBank/DDBJ whole genome shotgun (WGS) entry which is preliminary data.</text>
</comment>
<feature type="transmembrane region" description="Helical" evidence="7">
    <location>
        <begin position="204"/>
        <end position="228"/>
    </location>
</feature>
<feature type="transmembrane region" description="Helical" evidence="7">
    <location>
        <begin position="144"/>
        <end position="163"/>
    </location>
</feature>
<protein>
    <submittedName>
        <fullName evidence="8">Unnamed protein product</fullName>
    </submittedName>
</protein>
<keyword evidence="3 7" id="KW-0812">Transmembrane</keyword>
<dbReference type="AlphaFoldDB" id="A0A9W7DDE5"/>
<comment type="subcellular location">
    <subcellularLocation>
        <location evidence="1">Endomembrane system</location>
        <topology evidence="1">Multi-pass membrane protein</topology>
    </subcellularLocation>
    <subcellularLocation>
        <location evidence="2">Golgi apparatus membrane</location>
    </subcellularLocation>
</comment>
<evidence type="ECO:0000256" key="2">
    <source>
        <dbReference type="ARBA" id="ARBA00004394"/>
    </source>
</evidence>
<evidence type="ECO:0000313" key="9">
    <source>
        <dbReference type="Proteomes" id="UP001165063"/>
    </source>
</evidence>
<dbReference type="EMBL" id="BSXU01000055">
    <property type="protein sequence ID" value="GMG19056.1"/>
    <property type="molecule type" value="Genomic_DNA"/>
</dbReference>
<keyword evidence="6 7" id="KW-0472">Membrane</keyword>
<dbReference type="Proteomes" id="UP001165063">
    <property type="component" value="Unassembled WGS sequence"/>
</dbReference>
<keyword evidence="5" id="KW-0333">Golgi apparatus</keyword>
<evidence type="ECO:0000256" key="4">
    <source>
        <dbReference type="ARBA" id="ARBA00022989"/>
    </source>
</evidence>